<dbReference type="EMBL" id="QZWG01000018">
    <property type="protein sequence ID" value="RZB53071.1"/>
    <property type="molecule type" value="Genomic_DNA"/>
</dbReference>
<evidence type="ECO:0000256" key="1">
    <source>
        <dbReference type="SAM" id="MobiDB-lite"/>
    </source>
</evidence>
<dbReference type="AlphaFoldDB" id="A0A445FW12"/>
<keyword evidence="4" id="KW-1185">Reference proteome</keyword>
<sequence>MPFARCNSQIPAPLPSPIPTGRGTRSAANEIFSQFLEKTLQIPELTLPGPHLPPAPAEIDFRSLTLVSTDLMLRSAREFGAFRIRCHGISGSELGTMADEAERVFQKSRNVVVVERNGTGGEMIPCVRSSKGALEFAAQTITGDQTHRNFWVHMGNVASRLDTIVEQVTMVLQHKTSKEFKERIQDTESWICLCRYPHDNVRKQNEDTSVKKKDKLCDHALRFYLPMEQCIFYVQTERGPLSFDAGPENIVVTVGKQLEEWSHGVFKCVPGEMIFMPSFQSSPASFSIELVCLASSNDLSHSLDNSDNCDKIISLADQILIVFCLVFLYNFLYFVFS</sequence>
<reference evidence="3 4" key="1">
    <citation type="submission" date="2018-09" db="EMBL/GenBank/DDBJ databases">
        <title>A high-quality reference genome of wild soybean provides a powerful tool to mine soybean genomes.</title>
        <authorList>
            <person name="Xie M."/>
            <person name="Chung C.Y.L."/>
            <person name="Li M.-W."/>
            <person name="Wong F.-L."/>
            <person name="Chan T.-F."/>
            <person name="Lam H.-M."/>
        </authorList>
    </citation>
    <scope>NUCLEOTIDE SEQUENCE [LARGE SCALE GENOMIC DNA]</scope>
    <source>
        <strain evidence="4">cv. W05</strain>
        <tissue evidence="3">Hypocotyl of etiolated seedlings</tissue>
    </source>
</reference>
<feature type="region of interest" description="Disordered" evidence="1">
    <location>
        <begin position="1"/>
        <end position="23"/>
    </location>
</feature>
<dbReference type="Proteomes" id="UP000289340">
    <property type="component" value="Chromosome 18"/>
</dbReference>
<feature type="transmembrane region" description="Helical" evidence="2">
    <location>
        <begin position="319"/>
        <end position="336"/>
    </location>
</feature>
<keyword evidence="2" id="KW-1133">Transmembrane helix</keyword>
<accession>A0A445FW12</accession>
<name>A0A445FW12_GLYSO</name>
<evidence type="ECO:0000313" key="3">
    <source>
        <dbReference type="EMBL" id="RZB53071.1"/>
    </source>
</evidence>
<dbReference type="SUPFAM" id="SSF51197">
    <property type="entry name" value="Clavaminate synthase-like"/>
    <property type="match status" value="1"/>
</dbReference>
<gene>
    <name evidence="3" type="ORF">D0Y65_049211</name>
</gene>
<keyword evidence="2" id="KW-0812">Transmembrane</keyword>
<dbReference type="PANTHER" id="PTHR34945">
    <property type="entry name" value="2-OXOGLUTARATE (2OG) AND FE(II)-DEPENDENT OXYGENASE SUPERFAMILY PROTEIN"/>
    <property type="match status" value="1"/>
</dbReference>
<evidence type="ECO:0000256" key="2">
    <source>
        <dbReference type="SAM" id="Phobius"/>
    </source>
</evidence>
<dbReference type="PANTHER" id="PTHR34945:SF4">
    <property type="entry name" value="2-OXOGLUTARATE (2OG) AND FE(II)-DEPENDENT OXYGENASE SUPERFAMILY PROTEIN"/>
    <property type="match status" value="1"/>
</dbReference>
<proteinExistence type="predicted"/>
<organism evidence="3 4">
    <name type="scientific">Glycine soja</name>
    <name type="common">Wild soybean</name>
    <dbReference type="NCBI Taxonomy" id="3848"/>
    <lineage>
        <taxon>Eukaryota</taxon>
        <taxon>Viridiplantae</taxon>
        <taxon>Streptophyta</taxon>
        <taxon>Embryophyta</taxon>
        <taxon>Tracheophyta</taxon>
        <taxon>Spermatophyta</taxon>
        <taxon>Magnoliopsida</taxon>
        <taxon>eudicotyledons</taxon>
        <taxon>Gunneridae</taxon>
        <taxon>Pentapetalae</taxon>
        <taxon>rosids</taxon>
        <taxon>fabids</taxon>
        <taxon>Fabales</taxon>
        <taxon>Fabaceae</taxon>
        <taxon>Papilionoideae</taxon>
        <taxon>50 kb inversion clade</taxon>
        <taxon>NPAAA clade</taxon>
        <taxon>indigoferoid/millettioid clade</taxon>
        <taxon>Phaseoleae</taxon>
        <taxon>Glycine</taxon>
        <taxon>Glycine subgen. Soja</taxon>
    </lineage>
</organism>
<evidence type="ECO:0008006" key="5">
    <source>
        <dbReference type="Google" id="ProtNLM"/>
    </source>
</evidence>
<comment type="caution">
    <text evidence="3">The sequence shown here is derived from an EMBL/GenBank/DDBJ whole genome shotgun (WGS) entry which is preliminary data.</text>
</comment>
<keyword evidence="2" id="KW-0472">Membrane</keyword>
<evidence type="ECO:0000313" key="4">
    <source>
        <dbReference type="Proteomes" id="UP000289340"/>
    </source>
</evidence>
<dbReference type="Gramene" id="XM_028357205.1">
    <property type="protein sequence ID" value="XP_028213006.1"/>
    <property type="gene ID" value="LOC114395426"/>
</dbReference>
<feature type="compositionally biased region" description="Polar residues" evidence="1">
    <location>
        <begin position="1"/>
        <end position="10"/>
    </location>
</feature>
<protein>
    <recommendedName>
        <fullName evidence="5">Gibberellin 2-beta-dioxygenase 8</fullName>
    </recommendedName>
</protein>